<evidence type="ECO:0000259" key="10">
    <source>
        <dbReference type="Pfam" id="PF00122"/>
    </source>
</evidence>
<keyword evidence="9" id="KW-0067">ATP-binding</keyword>
<dbReference type="SFLD" id="SFLDF00027">
    <property type="entry name" value="p-type_atpase"/>
    <property type="match status" value="1"/>
</dbReference>
<name>A0A3M9XPH3_9HYPH</name>
<dbReference type="GO" id="GO:0016463">
    <property type="term" value="F:P-type zinc transporter activity"/>
    <property type="evidence" value="ECO:0007669"/>
    <property type="project" value="UniProtKB-EC"/>
</dbReference>
<dbReference type="InterPro" id="IPR018303">
    <property type="entry name" value="ATPase_P-typ_P_site"/>
</dbReference>
<keyword evidence="6 9" id="KW-0472">Membrane</keyword>
<dbReference type="EC" id="7.2.2.12" evidence="7"/>
<dbReference type="EMBL" id="QWDD01000001">
    <property type="protein sequence ID" value="RNJ48978.1"/>
    <property type="molecule type" value="Genomic_DNA"/>
</dbReference>
<dbReference type="NCBIfam" id="TIGR01494">
    <property type="entry name" value="ATPase_P-type"/>
    <property type="match status" value="1"/>
</dbReference>
<evidence type="ECO:0000256" key="1">
    <source>
        <dbReference type="ARBA" id="ARBA00004370"/>
    </source>
</evidence>
<dbReference type="SFLD" id="SFLDG00002">
    <property type="entry name" value="C1.7:_P-type_atpase_like"/>
    <property type="match status" value="1"/>
</dbReference>
<dbReference type="InterPro" id="IPR044492">
    <property type="entry name" value="P_typ_ATPase_HD_dom"/>
</dbReference>
<dbReference type="OrthoDB" id="391538at2"/>
<dbReference type="PRINTS" id="PR00119">
    <property type="entry name" value="CATATPASE"/>
</dbReference>
<dbReference type="InterPro" id="IPR036412">
    <property type="entry name" value="HAD-like_sf"/>
</dbReference>
<evidence type="ECO:0000256" key="5">
    <source>
        <dbReference type="ARBA" id="ARBA00022989"/>
    </source>
</evidence>
<evidence type="ECO:0000256" key="6">
    <source>
        <dbReference type="ARBA" id="ARBA00023136"/>
    </source>
</evidence>
<dbReference type="SUPFAM" id="SSF56784">
    <property type="entry name" value="HAD-like"/>
    <property type="match status" value="1"/>
</dbReference>
<evidence type="ECO:0000256" key="8">
    <source>
        <dbReference type="ARBA" id="ARBA00047308"/>
    </source>
</evidence>
<dbReference type="GO" id="GO:0016887">
    <property type="term" value="F:ATP hydrolysis activity"/>
    <property type="evidence" value="ECO:0007669"/>
    <property type="project" value="InterPro"/>
</dbReference>
<dbReference type="GO" id="GO:0005524">
    <property type="term" value="F:ATP binding"/>
    <property type="evidence" value="ECO:0007669"/>
    <property type="project" value="UniProtKB-UniRule"/>
</dbReference>
<dbReference type="SUPFAM" id="SSF81653">
    <property type="entry name" value="Calcium ATPase, transduction domain A"/>
    <property type="match status" value="1"/>
</dbReference>
<comment type="subcellular location">
    <subcellularLocation>
        <location evidence="9">Cell membrane</location>
    </subcellularLocation>
    <subcellularLocation>
        <location evidence="1">Membrane</location>
    </subcellularLocation>
</comment>
<dbReference type="Gene3D" id="3.40.50.1000">
    <property type="entry name" value="HAD superfamily/HAD-like"/>
    <property type="match status" value="1"/>
</dbReference>
<dbReference type="InterPro" id="IPR008250">
    <property type="entry name" value="ATPase_P-typ_transduc_dom_A_sf"/>
</dbReference>
<dbReference type="AlphaFoldDB" id="A0A3M9XPH3"/>
<dbReference type="InterPro" id="IPR023299">
    <property type="entry name" value="ATPase_P-typ_cyto_dom_N"/>
</dbReference>
<dbReference type="RefSeq" id="WP_123174966.1">
    <property type="nucleotide sequence ID" value="NZ_QWDD01000001.1"/>
</dbReference>
<organism evidence="11 12">
    <name type="scientific">Methylocystis hirsuta</name>
    <dbReference type="NCBI Taxonomy" id="369798"/>
    <lineage>
        <taxon>Bacteria</taxon>
        <taxon>Pseudomonadati</taxon>
        <taxon>Pseudomonadota</taxon>
        <taxon>Alphaproteobacteria</taxon>
        <taxon>Hyphomicrobiales</taxon>
        <taxon>Methylocystaceae</taxon>
        <taxon>Methylocystis</taxon>
    </lineage>
</organism>
<evidence type="ECO:0000256" key="9">
    <source>
        <dbReference type="RuleBase" id="RU362081"/>
    </source>
</evidence>
<dbReference type="SFLD" id="SFLDS00003">
    <property type="entry name" value="Haloacid_Dehalogenase"/>
    <property type="match status" value="1"/>
</dbReference>
<dbReference type="PROSITE" id="PS01229">
    <property type="entry name" value="COF_2"/>
    <property type="match status" value="1"/>
</dbReference>
<dbReference type="Pfam" id="PF00122">
    <property type="entry name" value="E1-E2_ATPase"/>
    <property type="match status" value="1"/>
</dbReference>
<dbReference type="Gene3D" id="3.40.1110.10">
    <property type="entry name" value="Calcium-transporting ATPase, cytoplasmic domain N"/>
    <property type="match status" value="1"/>
</dbReference>
<evidence type="ECO:0000313" key="11">
    <source>
        <dbReference type="EMBL" id="RNJ48978.1"/>
    </source>
</evidence>
<sequence>MACVEIVHELDKRLRLRLLSNADDFAQTEVALRQLPGVASVRANRACASLTLVYDGQPEVRDSILETARRTPSTAAGGWRPPPAASAKRVTLAAGAIAAALLLPAPLAAAITWLNIAGVLARGILAASRGKLKTDVLDALAIGVPAARQEYVTASVTRFLLALAEHIEATTVQQSDELLRSLLRQAPSDVWVERRDGELARVPFMQLKGGERVVIGAGETIPVDGQVVAGDAYVDQSSVTGESLPMPRAVGDQALAGSVVTDGRLVVQAERVGEDTTTGRISRYIQDALDRPADIQTVSSVFADRRVGITLATAAVVFALTRDWRRIESVFMVDYSCAVKLGTPIAIKSAMYRAAHEGCLVKSGTAIETLAGVDTIVFDKTGTLTHNTLEVTDICPLDPGIDEERAAAMVASLGEHTSHPIARAVVGLAQQRRLAHIPHEAVNFIVGHGVEANVDGRRIRFGSRHYLEDDEHISFADARKTVRALQEQGKSLLYVAADERPIAVFALRDRLRPESASTLAQLRALGVKRLVMITGDRQAPALAFAQTLGIDAVHYEQQPEDKANIIKALKQKGRRVAYIGDGVNDGPALMAADVGISMPRAADIARASADIVLLEDRLDSVATILAVAQKAMSLIHSNFKIAVGVNSAILAAAAFGRLSPLAAATLHNGTTIAVLLRALLSGRAHSSVAEKIPRASVALEHSRAQEQ</sequence>
<dbReference type="Pfam" id="PF00702">
    <property type="entry name" value="Hydrolase"/>
    <property type="match status" value="1"/>
</dbReference>
<dbReference type="PANTHER" id="PTHR48085">
    <property type="entry name" value="CADMIUM/ZINC-TRANSPORTING ATPASE HMA2-RELATED"/>
    <property type="match status" value="1"/>
</dbReference>
<keyword evidence="5 9" id="KW-1133">Transmembrane helix</keyword>
<dbReference type="NCBIfam" id="TIGR01525">
    <property type="entry name" value="ATPase-IB_hvy"/>
    <property type="match status" value="1"/>
</dbReference>
<comment type="caution">
    <text evidence="11">The sequence shown here is derived from an EMBL/GenBank/DDBJ whole genome shotgun (WGS) entry which is preliminary data.</text>
</comment>
<dbReference type="PROSITE" id="PS00154">
    <property type="entry name" value="ATPASE_E1_E2"/>
    <property type="match status" value="1"/>
</dbReference>
<dbReference type="InterPro" id="IPR023214">
    <property type="entry name" value="HAD_sf"/>
</dbReference>
<keyword evidence="9" id="KW-0547">Nucleotide-binding</keyword>
<keyword evidence="3 9" id="KW-0812">Transmembrane</keyword>
<accession>A0A3M9XPH3</accession>
<dbReference type="InterPro" id="IPR027256">
    <property type="entry name" value="P-typ_ATPase_IB"/>
</dbReference>
<dbReference type="GO" id="GO:0046872">
    <property type="term" value="F:metal ion binding"/>
    <property type="evidence" value="ECO:0007669"/>
    <property type="project" value="UniProtKB-KW"/>
</dbReference>
<protein>
    <recommendedName>
        <fullName evidence="7">P-type Zn(2+) transporter</fullName>
        <ecNumber evidence="7">7.2.2.12</ecNumber>
    </recommendedName>
</protein>
<keyword evidence="4" id="KW-1278">Translocase</keyword>
<comment type="catalytic activity">
    <reaction evidence="8">
        <text>Zn(2+)(in) + ATP + H2O = Zn(2+)(out) + ADP + phosphate + H(+)</text>
        <dbReference type="Rhea" id="RHEA:20621"/>
        <dbReference type="ChEBI" id="CHEBI:15377"/>
        <dbReference type="ChEBI" id="CHEBI:15378"/>
        <dbReference type="ChEBI" id="CHEBI:29105"/>
        <dbReference type="ChEBI" id="CHEBI:30616"/>
        <dbReference type="ChEBI" id="CHEBI:43474"/>
        <dbReference type="ChEBI" id="CHEBI:456216"/>
        <dbReference type="EC" id="7.2.2.12"/>
    </reaction>
</comment>
<dbReference type="GO" id="GO:0015086">
    <property type="term" value="F:cadmium ion transmembrane transporter activity"/>
    <property type="evidence" value="ECO:0007669"/>
    <property type="project" value="TreeGrafter"/>
</dbReference>
<dbReference type="InterPro" id="IPR059000">
    <property type="entry name" value="ATPase_P-type_domA"/>
</dbReference>
<comment type="similarity">
    <text evidence="2 9">Belongs to the cation transport ATPase (P-type) (TC 3.A.3) family. Type IB subfamily.</text>
</comment>
<proteinExistence type="inferred from homology"/>
<feature type="transmembrane region" description="Helical" evidence="9">
    <location>
        <begin position="90"/>
        <end position="114"/>
    </location>
</feature>
<keyword evidence="9" id="KW-1003">Cell membrane</keyword>
<dbReference type="InterPro" id="IPR001757">
    <property type="entry name" value="P_typ_ATPase"/>
</dbReference>
<dbReference type="InterPro" id="IPR051014">
    <property type="entry name" value="Cation_Transport_ATPase_IB"/>
</dbReference>
<evidence type="ECO:0000256" key="2">
    <source>
        <dbReference type="ARBA" id="ARBA00006024"/>
    </source>
</evidence>
<evidence type="ECO:0000256" key="4">
    <source>
        <dbReference type="ARBA" id="ARBA00022967"/>
    </source>
</evidence>
<dbReference type="Gene3D" id="2.70.150.10">
    <property type="entry name" value="Calcium-transporting ATPase, cytoplasmic transduction domain A"/>
    <property type="match status" value="1"/>
</dbReference>
<evidence type="ECO:0000256" key="7">
    <source>
        <dbReference type="ARBA" id="ARBA00039097"/>
    </source>
</evidence>
<evidence type="ECO:0000256" key="3">
    <source>
        <dbReference type="ARBA" id="ARBA00022692"/>
    </source>
</evidence>
<gene>
    <name evidence="11" type="ORF">D1O30_04480</name>
</gene>
<keyword evidence="12" id="KW-1185">Reference proteome</keyword>
<evidence type="ECO:0000313" key="12">
    <source>
        <dbReference type="Proteomes" id="UP000268623"/>
    </source>
</evidence>
<dbReference type="Proteomes" id="UP000268623">
    <property type="component" value="Unassembled WGS sequence"/>
</dbReference>
<reference evidence="11 12" key="1">
    <citation type="submission" date="2018-08" db="EMBL/GenBank/DDBJ databases">
        <title>Genome sequence of Methylocystis hirsuta CSC1, a methanotroph able to accumulate PHAs.</title>
        <authorList>
            <person name="Bordel S."/>
            <person name="Rodriguez E."/>
            <person name="Gancedo J."/>
            <person name="Munoz R."/>
        </authorList>
    </citation>
    <scope>NUCLEOTIDE SEQUENCE [LARGE SCALE GENOMIC DNA]</scope>
    <source>
        <strain evidence="11 12">CSC1</strain>
    </source>
</reference>
<feature type="domain" description="P-type ATPase A" evidence="10">
    <location>
        <begin position="186"/>
        <end position="285"/>
    </location>
</feature>
<dbReference type="GO" id="GO:0005886">
    <property type="term" value="C:plasma membrane"/>
    <property type="evidence" value="ECO:0007669"/>
    <property type="project" value="UniProtKB-SubCell"/>
</dbReference>
<comment type="caution">
    <text evidence="9">Lacks conserved residue(s) required for the propagation of feature annotation.</text>
</comment>
<keyword evidence="9" id="KW-0479">Metal-binding</keyword>
<dbReference type="PANTHER" id="PTHR48085:SF5">
    <property type="entry name" value="CADMIUM_ZINC-TRANSPORTING ATPASE HMA4-RELATED"/>
    <property type="match status" value="1"/>
</dbReference>